<dbReference type="AlphaFoldDB" id="A0A6M0JT86"/>
<dbReference type="InterPro" id="IPR007621">
    <property type="entry name" value="TPM_dom"/>
</dbReference>
<keyword evidence="3" id="KW-1185">Reference proteome</keyword>
<protein>
    <submittedName>
        <fullName evidence="2">PDZ domain-containing protein</fullName>
    </submittedName>
</protein>
<dbReference type="Proteomes" id="UP000483379">
    <property type="component" value="Unassembled WGS sequence"/>
</dbReference>
<feature type="domain" description="PDZ" evidence="1">
    <location>
        <begin position="347"/>
        <end position="415"/>
    </location>
</feature>
<evidence type="ECO:0000313" key="3">
    <source>
        <dbReference type="Proteomes" id="UP000483379"/>
    </source>
</evidence>
<evidence type="ECO:0000313" key="2">
    <source>
        <dbReference type="EMBL" id="NEV60708.1"/>
    </source>
</evidence>
<name>A0A6M0JT86_9GAMM</name>
<dbReference type="Pfam" id="PF04536">
    <property type="entry name" value="TPM_phosphatase"/>
    <property type="match status" value="1"/>
</dbReference>
<accession>A0A6M0JT86</accession>
<dbReference type="SUPFAM" id="SSF50156">
    <property type="entry name" value="PDZ domain-like"/>
    <property type="match status" value="1"/>
</dbReference>
<dbReference type="InterPro" id="IPR041489">
    <property type="entry name" value="PDZ_6"/>
</dbReference>
<sequence>MSANRNPGLVDKARLFIALGLLLLAMQSLRLALTESPVVEIQLIMDEAGALGESESAYVVDYHHALLEDYGIDYRVLTTSSPVSTSVIAEKRFSELETEGVCEPGKRLLLVVSPHRREVRLEVGSALEPIYPAPFVDLLEETQMASFFREGRVGEGIVAASERIVTRAQEAAKDIDFKAALAQEPAAASAQITAPAPSGSAEDITPMPDVRAEGDPVETVNAYIQAMEEGNARPDLDIYTHDSQEMLKDWVVTKAQMRNVAREHRRCTGERYQIRGRLAVVQYDPEPGVCNPYLMRREERYWRIDFVAMQKYIRLDENNHWTMPWGAGEFAFAFPELPEPMVAEERCRWCFTFRQEDLVILSVDPDSVGEKMGLQVGDKILKLDGEKNPTMEWVFSHLYTVARGEMVRLTLLRDGERIEIVHPAP</sequence>
<gene>
    <name evidence="2" type="ORF">G3446_02160</name>
</gene>
<dbReference type="Gene3D" id="2.30.42.10">
    <property type="match status" value="1"/>
</dbReference>
<dbReference type="EMBL" id="JAAIJQ010000004">
    <property type="protein sequence ID" value="NEV60708.1"/>
    <property type="molecule type" value="Genomic_DNA"/>
</dbReference>
<dbReference type="InterPro" id="IPR036034">
    <property type="entry name" value="PDZ_sf"/>
</dbReference>
<proteinExistence type="predicted"/>
<organism evidence="2 3">
    <name type="scientific">Thiorhodococcus minor</name>
    <dbReference type="NCBI Taxonomy" id="57489"/>
    <lineage>
        <taxon>Bacteria</taxon>
        <taxon>Pseudomonadati</taxon>
        <taxon>Pseudomonadota</taxon>
        <taxon>Gammaproteobacteria</taxon>
        <taxon>Chromatiales</taxon>
        <taxon>Chromatiaceae</taxon>
        <taxon>Thiorhodococcus</taxon>
    </lineage>
</organism>
<dbReference type="InterPro" id="IPR001478">
    <property type="entry name" value="PDZ"/>
</dbReference>
<evidence type="ECO:0000259" key="1">
    <source>
        <dbReference type="SMART" id="SM00228"/>
    </source>
</evidence>
<reference evidence="2 3" key="1">
    <citation type="submission" date="2020-02" db="EMBL/GenBank/DDBJ databases">
        <title>Genome sequences of Thiorhodococcus mannitoliphagus and Thiorhodococcus minor, purple sulfur photosynthetic bacteria in the gammaproteobacterial family, Chromatiaceae.</title>
        <authorList>
            <person name="Aviles F.A."/>
            <person name="Meyer T.E."/>
            <person name="Kyndt J.A."/>
        </authorList>
    </citation>
    <scope>NUCLEOTIDE SEQUENCE [LARGE SCALE GENOMIC DNA]</scope>
    <source>
        <strain evidence="2 3">DSM 11518</strain>
    </source>
</reference>
<dbReference type="SMART" id="SM00228">
    <property type="entry name" value="PDZ"/>
    <property type="match status" value="1"/>
</dbReference>
<dbReference type="Pfam" id="PF17820">
    <property type="entry name" value="PDZ_6"/>
    <property type="match status" value="1"/>
</dbReference>
<comment type="caution">
    <text evidence="2">The sequence shown here is derived from an EMBL/GenBank/DDBJ whole genome shotgun (WGS) entry which is preliminary data.</text>
</comment>
<dbReference type="RefSeq" id="WP_164450754.1">
    <property type="nucleotide sequence ID" value="NZ_JAAIJQ010000004.1"/>
</dbReference>
<dbReference type="Gene3D" id="3.10.310.50">
    <property type="match status" value="1"/>
</dbReference>